<dbReference type="CDD" id="cd01335">
    <property type="entry name" value="Radical_SAM"/>
    <property type="match status" value="1"/>
</dbReference>
<comment type="similarity">
    <text evidence="7">Belongs to the radical SAM superfamily. Anaerobic sulfatase-maturating enzyme family.</text>
</comment>
<dbReference type="SFLD" id="SFLDG01067">
    <property type="entry name" value="SPASM/twitch_domain_containing"/>
    <property type="match status" value="1"/>
</dbReference>
<evidence type="ECO:0000256" key="5">
    <source>
        <dbReference type="ARBA" id="ARBA00023004"/>
    </source>
</evidence>
<dbReference type="InterPro" id="IPR058240">
    <property type="entry name" value="rSAM_sf"/>
</dbReference>
<dbReference type="SFLD" id="SFLDG01386">
    <property type="entry name" value="main_SPASM_domain-containing"/>
    <property type="match status" value="1"/>
</dbReference>
<dbReference type="NCBIfam" id="TIGR04119">
    <property type="entry name" value="CXXX_matur"/>
    <property type="match status" value="1"/>
</dbReference>
<dbReference type="SFLD" id="SFLDG01384">
    <property type="entry name" value="thioether_bond_formation_requi"/>
    <property type="match status" value="1"/>
</dbReference>
<dbReference type="SFLD" id="SFLDS00029">
    <property type="entry name" value="Radical_SAM"/>
    <property type="match status" value="1"/>
</dbReference>
<keyword evidence="3" id="KW-0949">S-adenosyl-L-methionine</keyword>
<dbReference type="GO" id="GO:0051539">
    <property type="term" value="F:4 iron, 4 sulfur cluster binding"/>
    <property type="evidence" value="ECO:0007669"/>
    <property type="project" value="UniProtKB-KW"/>
</dbReference>
<dbReference type="InterPro" id="IPR023885">
    <property type="entry name" value="4Fe4S-binding_SPASM_dom"/>
</dbReference>
<evidence type="ECO:0000256" key="2">
    <source>
        <dbReference type="ARBA" id="ARBA00022485"/>
    </source>
</evidence>
<evidence type="ECO:0000313" key="9">
    <source>
        <dbReference type="EMBL" id="EPR14575.1"/>
    </source>
</evidence>
<dbReference type="Gene3D" id="3.20.20.70">
    <property type="entry name" value="Aldolase class I"/>
    <property type="match status" value="2"/>
</dbReference>
<comment type="caution">
    <text evidence="9">The sequence shown here is derived from an EMBL/GenBank/DDBJ whole genome shotgun (WGS) entry which is preliminary data.</text>
</comment>
<dbReference type="InterPro" id="IPR013785">
    <property type="entry name" value="Aldolase_TIM"/>
</dbReference>
<proteinExistence type="inferred from homology"/>
<evidence type="ECO:0000259" key="8">
    <source>
        <dbReference type="Pfam" id="PF04055"/>
    </source>
</evidence>
<dbReference type="RefSeq" id="WP_020813678.1">
    <property type="nucleotide sequence ID" value="NZ_ATAY01000003.1"/>
</dbReference>
<dbReference type="GO" id="GO:0046872">
    <property type="term" value="F:metal ion binding"/>
    <property type="evidence" value="ECO:0007669"/>
    <property type="project" value="UniProtKB-KW"/>
</dbReference>
<dbReference type="AlphaFoldDB" id="U4R713"/>
<dbReference type="PROSITE" id="PS01305">
    <property type="entry name" value="MOAA_NIFB_PQQE"/>
    <property type="match status" value="1"/>
</dbReference>
<gene>
    <name evidence="9" type="ORF">L323_00030</name>
</gene>
<protein>
    <submittedName>
        <fullName evidence="9">Radical SAM protein</fullName>
    </submittedName>
</protein>
<dbReference type="Pfam" id="PF04055">
    <property type="entry name" value="Radical_SAM"/>
    <property type="match status" value="1"/>
</dbReference>
<keyword evidence="5" id="KW-0408">Iron</keyword>
<evidence type="ECO:0000256" key="7">
    <source>
        <dbReference type="ARBA" id="ARBA00023601"/>
    </source>
</evidence>
<dbReference type="NCBIfam" id="TIGR04115">
    <property type="entry name" value="rSAM_Cxxx_rpt"/>
    <property type="match status" value="1"/>
</dbReference>
<dbReference type="PATRIC" id="fig|1330534.3.peg.5"/>
<dbReference type="InterPro" id="IPR007197">
    <property type="entry name" value="rSAM"/>
</dbReference>
<dbReference type="STRING" id="1330534.L323_00030"/>
<dbReference type="InterPro" id="IPR026412">
    <property type="entry name" value="rSAM_Cxxx_rpt"/>
</dbReference>
<reference evidence="9 10" key="1">
    <citation type="journal article" date="2013" name="Genome Announc.">
        <title>Draft Genome Sequence of the Cellulolytic Bacterium Clostridium papyrosolvens C7 (ATCC 700395).</title>
        <authorList>
            <person name="Zepeda V."/>
            <person name="Dassa B."/>
            <person name="Borovok I."/>
            <person name="Lamed R."/>
            <person name="Bayer E.A."/>
            <person name="Cate J.H."/>
        </authorList>
    </citation>
    <scope>NUCLEOTIDE SEQUENCE [LARGE SCALE GENOMIC DNA]</scope>
    <source>
        <strain evidence="9 10">C7</strain>
    </source>
</reference>
<sequence length="721" mass="83225">MVDIREYKVGKQSKQWGEGKSQNITFIVTEDCNLRCKYCYITHKSSNKRLNFETAKKFIDWFFENKFEKDDSVVIDFIGGEPFLEVELIDQICDYFKIRAFEENDIWFWNYRFSVCTNGVNYSDEAVQRFTQKNFGKLSMTITLDGTKEKHDLQRVFPDGSGSYDAIMKNVGLWLKTFYGTTKMTFASQDLKLLKDSIIDLWNHGIGDISANVVFEDVWQPGDDDIFEQQLVELADYIIENELYDKYSCALFHDIIGQPYTKEGLKMTSCGAGRMIALGPDGTIYPCLRYKDYSLNNKKEITIGHVDTGIDFEKVRPFRTLMYKVQSDSECLECDVASGCGFCQGFNYDVADTETNFQRAKYICKMHKARVRANNYYFNKLYNLKGIERLDYNNNYKSMYFILDDNYVDICQFKNASSSSGKMSKASILKGLEFAHHNFFKPVFIHSKDSTEFERMDEFNKYRILHIIPAELCDKFKDIKEYIYVFNKENTSQDVISKIGIEPSVILNVESSDIGKLSEYAKKLLNITSRINLNIQDISEEFDLEQYKEQLIQINDLLVAHYKKNHLKEFNVITDISFISEHDGCGAGKKGFAFAPDENIYLCPAFYTQGVGSPVGNVVEGIINNKNAQLYNPENQPICSVCDVYHCDRCIYLNKEKTNEVNVAPSYKCKKSHIERQIAKLYYDSVGKKLSKNVIKDIEYIDPISELEKVTGLSVGYKINC</sequence>
<dbReference type="OrthoDB" id="1737006at2"/>
<dbReference type="EMBL" id="ATAY01000003">
    <property type="protein sequence ID" value="EPR14575.1"/>
    <property type="molecule type" value="Genomic_DNA"/>
</dbReference>
<keyword evidence="6" id="KW-0411">Iron-sulfur</keyword>
<keyword evidence="2" id="KW-0004">4Fe-4S</keyword>
<comment type="cofactor">
    <cofactor evidence="1">
        <name>[4Fe-4S] cluster</name>
        <dbReference type="ChEBI" id="CHEBI:49883"/>
    </cofactor>
</comment>
<organism evidence="9 10">
    <name type="scientific">Ruminiclostridium papyrosolvens C7</name>
    <dbReference type="NCBI Taxonomy" id="1330534"/>
    <lineage>
        <taxon>Bacteria</taxon>
        <taxon>Bacillati</taxon>
        <taxon>Bacillota</taxon>
        <taxon>Clostridia</taxon>
        <taxon>Eubacteriales</taxon>
        <taxon>Oscillospiraceae</taxon>
        <taxon>Ruminiclostridium</taxon>
    </lineage>
</organism>
<feature type="domain" description="Radical SAM core" evidence="8">
    <location>
        <begin position="27"/>
        <end position="176"/>
    </location>
</feature>
<accession>U4R713</accession>
<evidence type="ECO:0000256" key="1">
    <source>
        <dbReference type="ARBA" id="ARBA00001966"/>
    </source>
</evidence>
<dbReference type="NCBIfam" id="TIGR04085">
    <property type="entry name" value="rSAM_more_4Fe4S"/>
    <property type="match status" value="1"/>
</dbReference>
<keyword evidence="4" id="KW-0479">Metal-binding</keyword>
<evidence type="ECO:0000256" key="3">
    <source>
        <dbReference type="ARBA" id="ARBA00022691"/>
    </source>
</evidence>
<evidence type="ECO:0000256" key="4">
    <source>
        <dbReference type="ARBA" id="ARBA00022723"/>
    </source>
</evidence>
<dbReference type="InterPro" id="IPR023867">
    <property type="entry name" value="Sulphatase_maturase_rSAM"/>
</dbReference>
<dbReference type="InterPro" id="IPR026401">
    <property type="entry name" value="CXXX_matur"/>
</dbReference>
<dbReference type="PANTHER" id="PTHR43273:SF3">
    <property type="entry name" value="ANAEROBIC SULFATASE-MATURATING ENZYME HOMOLOG ASLB-RELATED"/>
    <property type="match status" value="1"/>
</dbReference>
<dbReference type="InterPro" id="IPR000385">
    <property type="entry name" value="MoaA_NifB_PqqE_Fe-S-bd_CS"/>
</dbReference>
<name>U4R713_9FIRM</name>
<dbReference type="Proteomes" id="UP000016860">
    <property type="component" value="Unassembled WGS sequence"/>
</dbReference>
<dbReference type="SUPFAM" id="SSF102114">
    <property type="entry name" value="Radical SAM enzymes"/>
    <property type="match status" value="1"/>
</dbReference>
<dbReference type="GO" id="GO:0016491">
    <property type="term" value="F:oxidoreductase activity"/>
    <property type="evidence" value="ECO:0007669"/>
    <property type="project" value="InterPro"/>
</dbReference>
<dbReference type="PANTHER" id="PTHR43273">
    <property type="entry name" value="ANAEROBIC SULFATASE-MATURATING ENZYME HOMOLOG ASLB-RELATED"/>
    <property type="match status" value="1"/>
</dbReference>
<evidence type="ECO:0000256" key="6">
    <source>
        <dbReference type="ARBA" id="ARBA00023014"/>
    </source>
</evidence>
<evidence type="ECO:0000313" key="10">
    <source>
        <dbReference type="Proteomes" id="UP000016860"/>
    </source>
</evidence>